<feature type="domain" description="RNase H type-1" evidence="1">
    <location>
        <begin position="441"/>
        <end position="551"/>
    </location>
</feature>
<keyword evidence="3" id="KW-0808">Transferase</keyword>
<sequence>MNPVTYLGYPLDLGGRISEFKLFVDKVVSKMEYWKSKLSSKAGKLTLISVICTPLISYYMQCIPFPSKICKDLDKIMRDFFWSSDSQSKGMHMISWDTICKPKVEGGLPVFKTKERNLTFLAKLCWCIKQDRELPCVKVTSHYIDNPHQIHSLVQKGIKKGYEILSLGIKKNICSTLSNSSSSNARDLTNYKFKWIWNLICHAKIKFLPEPILANQKFNDWLKKNADINNVVLLNVSHGVLFIHGIWEIWNVRNRLVSDKASFDSYAVGKKASFKDAEFVNLGYNLRSSADSISVSIRWKPPQERWWKLNTDGVCQGNLGLASRISLKLRSATFIVKLNLAWRHSKDRSFSVKSTYTYLKGHDMRDRDDFWKLVWQWKGPKRIRSVTWLCAHRKLLTNSARKRRGMTQDESCTRCGNASEDLVRALWDCPGSKNIWLRLVKSASSSCGGVARNSNGSFLYGFVRNLGACSITQAELWGILSGLEVAWYQQARRVIIETDSQTARMLISQQVEDTHPSANLVCRIHGFIAREWEVVITHTYIEANFVADKLAFIGHQEARGLSVLYQPPVAI</sequence>
<dbReference type="GO" id="GO:0003964">
    <property type="term" value="F:RNA-directed DNA polymerase activity"/>
    <property type="evidence" value="ECO:0007669"/>
    <property type="project" value="UniProtKB-KW"/>
</dbReference>
<dbReference type="CDD" id="cd06222">
    <property type="entry name" value="RNase_H_like"/>
    <property type="match status" value="1"/>
</dbReference>
<evidence type="ECO:0000313" key="3">
    <source>
        <dbReference type="EMBL" id="KAF7814701.1"/>
    </source>
</evidence>
<comment type="caution">
    <text evidence="3">The sequence shown here is derived from an EMBL/GenBank/DDBJ whole genome shotgun (WGS) entry which is preliminary data.</text>
</comment>
<accession>A0A834WD16</accession>
<dbReference type="AlphaFoldDB" id="A0A834WD16"/>
<organism evidence="3 4">
    <name type="scientific">Senna tora</name>
    <dbReference type="NCBI Taxonomy" id="362788"/>
    <lineage>
        <taxon>Eukaryota</taxon>
        <taxon>Viridiplantae</taxon>
        <taxon>Streptophyta</taxon>
        <taxon>Embryophyta</taxon>
        <taxon>Tracheophyta</taxon>
        <taxon>Spermatophyta</taxon>
        <taxon>Magnoliopsida</taxon>
        <taxon>eudicotyledons</taxon>
        <taxon>Gunneridae</taxon>
        <taxon>Pentapetalae</taxon>
        <taxon>rosids</taxon>
        <taxon>fabids</taxon>
        <taxon>Fabales</taxon>
        <taxon>Fabaceae</taxon>
        <taxon>Caesalpinioideae</taxon>
        <taxon>Cassia clade</taxon>
        <taxon>Senna</taxon>
    </lineage>
</organism>
<dbReference type="GO" id="GO:0004523">
    <property type="term" value="F:RNA-DNA hybrid ribonuclease activity"/>
    <property type="evidence" value="ECO:0007669"/>
    <property type="project" value="InterPro"/>
</dbReference>
<dbReference type="InterPro" id="IPR044730">
    <property type="entry name" value="RNase_H-like_dom_plant"/>
</dbReference>
<dbReference type="InterPro" id="IPR036397">
    <property type="entry name" value="RNaseH_sf"/>
</dbReference>
<protein>
    <submittedName>
        <fullName evidence="3">Reverse transcriptase</fullName>
    </submittedName>
</protein>
<dbReference type="GO" id="GO:0003676">
    <property type="term" value="F:nucleic acid binding"/>
    <property type="evidence" value="ECO:0007669"/>
    <property type="project" value="InterPro"/>
</dbReference>
<dbReference type="InterPro" id="IPR026960">
    <property type="entry name" value="RVT-Znf"/>
</dbReference>
<evidence type="ECO:0000313" key="4">
    <source>
        <dbReference type="Proteomes" id="UP000634136"/>
    </source>
</evidence>
<keyword evidence="4" id="KW-1185">Reference proteome</keyword>
<dbReference type="InterPro" id="IPR053151">
    <property type="entry name" value="RNase_H-like"/>
</dbReference>
<gene>
    <name evidence="3" type="ORF">G2W53_028670</name>
</gene>
<feature type="domain" description="Reverse transcriptase zinc-binding" evidence="2">
    <location>
        <begin position="350"/>
        <end position="436"/>
    </location>
</feature>
<dbReference type="PANTHER" id="PTHR47723:SF19">
    <property type="entry name" value="POLYNUCLEOTIDYL TRANSFERASE, RIBONUCLEASE H-LIKE SUPERFAMILY PROTEIN"/>
    <property type="match status" value="1"/>
</dbReference>
<dbReference type="Pfam" id="PF13456">
    <property type="entry name" value="RVT_3"/>
    <property type="match status" value="1"/>
</dbReference>
<keyword evidence="3" id="KW-0548">Nucleotidyltransferase</keyword>
<dbReference type="PANTHER" id="PTHR47723">
    <property type="entry name" value="OS05G0353850 PROTEIN"/>
    <property type="match status" value="1"/>
</dbReference>
<reference evidence="3" key="1">
    <citation type="submission" date="2020-09" db="EMBL/GenBank/DDBJ databases">
        <title>Genome-Enabled Discovery of Anthraquinone Biosynthesis in Senna tora.</title>
        <authorList>
            <person name="Kang S.-H."/>
            <person name="Pandey R.P."/>
            <person name="Lee C.-M."/>
            <person name="Sim J.-S."/>
            <person name="Jeong J.-T."/>
            <person name="Choi B.-S."/>
            <person name="Jung M."/>
            <person name="Ginzburg D."/>
            <person name="Zhao K."/>
            <person name="Won S.Y."/>
            <person name="Oh T.-J."/>
            <person name="Yu Y."/>
            <person name="Kim N.-H."/>
            <person name="Lee O.R."/>
            <person name="Lee T.-H."/>
            <person name="Bashyal P."/>
            <person name="Kim T.-S."/>
            <person name="Lee W.-H."/>
            <person name="Kawkins C."/>
            <person name="Kim C.-K."/>
            <person name="Kim J.S."/>
            <person name="Ahn B.O."/>
            <person name="Rhee S.Y."/>
            <person name="Sohng J.K."/>
        </authorList>
    </citation>
    <scope>NUCLEOTIDE SEQUENCE</scope>
    <source>
        <tissue evidence="3">Leaf</tissue>
    </source>
</reference>
<dbReference type="InterPro" id="IPR002156">
    <property type="entry name" value="RNaseH_domain"/>
</dbReference>
<evidence type="ECO:0000259" key="2">
    <source>
        <dbReference type="Pfam" id="PF13966"/>
    </source>
</evidence>
<dbReference type="Proteomes" id="UP000634136">
    <property type="component" value="Unassembled WGS sequence"/>
</dbReference>
<proteinExistence type="predicted"/>
<dbReference type="EMBL" id="JAAIUW010000009">
    <property type="protein sequence ID" value="KAF7814701.1"/>
    <property type="molecule type" value="Genomic_DNA"/>
</dbReference>
<dbReference type="SUPFAM" id="SSF53098">
    <property type="entry name" value="Ribonuclease H-like"/>
    <property type="match status" value="1"/>
</dbReference>
<evidence type="ECO:0000259" key="1">
    <source>
        <dbReference type="Pfam" id="PF13456"/>
    </source>
</evidence>
<name>A0A834WD16_9FABA</name>
<dbReference type="Pfam" id="PF13966">
    <property type="entry name" value="zf-RVT"/>
    <property type="match status" value="1"/>
</dbReference>
<keyword evidence="3" id="KW-0695">RNA-directed DNA polymerase</keyword>
<dbReference type="Gene3D" id="3.30.420.10">
    <property type="entry name" value="Ribonuclease H-like superfamily/Ribonuclease H"/>
    <property type="match status" value="1"/>
</dbReference>
<dbReference type="InterPro" id="IPR012337">
    <property type="entry name" value="RNaseH-like_sf"/>
</dbReference>